<evidence type="ECO:0000259" key="2">
    <source>
        <dbReference type="PROSITE" id="PS50056"/>
    </source>
</evidence>
<evidence type="ECO:0000256" key="1">
    <source>
        <dbReference type="ARBA" id="ARBA00009580"/>
    </source>
</evidence>
<protein>
    <submittedName>
        <fullName evidence="3">Dual specificity protein phosphatase family protein</fullName>
    </submittedName>
</protein>
<dbReference type="InterPro" id="IPR029021">
    <property type="entry name" value="Prot-tyrosine_phosphatase-like"/>
</dbReference>
<organism evidence="3 4">
    <name type="scientific">Rhizobium quercicola</name>
    <dbReference type="NCBI Taxonomy" id="2901226"/>
    <lineage>
        <taxon>Bacteria</taxon>
        <taxon>Pseudomonadati</taxon>
        <taxon>Pseudomonadota</taxon>
        <taxon>Alphaproteobacteria</taxon>
        <taxon>Hyphomicrobiales</taxon>
        <taxon>Rhizobiaceae</taxon>
        <taxon>Rhizobium/Agrobacterium group</taxon>
        <taxon>Rhizobium</taxon>
    </lineage>
</organism>
<evidence type="ECO:0000313" key="3">
    <source>
        <dbReference type="EMBL" id="MCD7111497.1"/>
    </source>
</evidence>
<dbReference type="InterPro" id="IPR000387">
    <property type="entry name" value="Tyr_Pase_dom"/>
</dbReference>
<dbReference type="PANTHER" id="PTHR31126">
    <property type="entry name" value="TYROSINE-PROTEIN PHOSPHATASE"/>
    <property type="match status" value="1"/>
</dbReference>
<dbReference type="PROSITE" id="PS50056">
    <property type="entry name" value="TYR_PHOSPHATASE_2"/>
    <property type="match status" value="1"/>
</dbReference>
<dbReference type="PROSITE" id="PS00383">
    <property type="entry name" value="TYR_PHOSPHATASE_1"/>
    <property type="match status" value="1"/>
</dbReference>
<feature type="domain" description="Tyrosine specific protein phosphatases" evidence="2">
    <location>
        <begin position="96"/>
        <end position="134"/>
    </location>
</feature>
<comment type="caution">
    <text evidence="3">The sequence shown here is derived from an EMBL/GenBank/DDBJ whole genome shotgun (WGS) entry which is preliminary data.</text>
</comment>
<dbReference type="Proteomes" id="UP001139089">
    <property type="component" value="Unassembled WGS sequence"/>
</dbReference>
<dbReference type="InterPro" id="IPR016130">
    <property type="entry name" value="Tyr_Pase_AS"/>
</dbReference>
<proteinExistence type="inferred from homology"/>
<comment type="similarity">
    <text evidence="1">Belongs to the protein-tyrosine phosphatase family.</text>
</comment>
<dbReference type="EMBL" id="JAJOZR010000016">
    <property type="protein sequence ID" value="MCD7111497.1"/>
    <property type="molecule type" value="Genomic_DNA"/>
</dbReference>
<gene>
    <name evidence="3" type="ORF">LRX75_20895</name>
</gene>
<keyword evidence="4" id="KW-1185">Reference proteome</keyword>
<dbReference type="SUPFAM" id="SSF52799">
    <property type="entry name" value="(Phosphotyrosine protein) phosphatases II"/>
    <property type="match status" value="1"/>
</dbReference>
<reference evidence="3" key="1">
    <citation type="submission" date="2021-12" db="EMBL/GenBank/DDBJ databases">
        <authorList>
            <person name="Li Y."/>
        </authorList>
    </citation>
    <scope>NUCLEOTIDE SEQUENCE</scope>
    <source>
        <strain evidence="3">DKSPLA3</strain>
    </source>
</reference>
<dbReference type="InterPro" id="IPR055214">
    <property type="entry name" value="PTP-NADK"/>
</dbReference>
<dbReference type="Pfam" id="PF22741">
    <property type="entry name" value="PTP-NADK"/>
    <property type="match status" value="1"/>
</dbReference>
<accession>A0A9X1NUU2</accession>
<dbReference type="CDD" id="cd14529">
    <property type="entry name" value="TpbA-like"/>
    <property type="match status" value="1"/>
</dbReference>
<evidence type="ECO:0000313" key="4">
    <source>
        <dbReference type="Proteomes" id="UP001139089"/>
    </source>
</evidence>
<sequence>MKTFGISVAAAGICLGGYLGYLQFSGNFHTVIEGQLYRSAQPSAVSLESYVRRYGIKTVINLRGPERREHWYTEEIATSSRLGIDHVDFAMSASREVTQETADKLVEIMKNAPKPILIHCKSGADRTGIVSALYSHKIAGHDEEMSEGQLSIAFGHIGIPYLSQAFAMDRSWEDLEKQDPTKG</sequence>
<dbReference type="PANTHER" id="PTHR31126:SF72">
    <property type="entry name" value="DUAL SPECIFICITY PROTEIN PHOSPHATASE TPBA"/>
    <property type="match status" value="1"/>
</dbReference>
<dbReference type="AlphaFoldDB" id="A0A9X1NUU2"/>
<dbReference type="Gene3D" id="3.90.190.10">
    <property type="entry name" value="Protein tyrosine phosphatase superfamily"/>
    <property type="match status" value="1"/>
</dbReference>
<dbReference type="GO" id="GO:0016791">
    <property type="term" value="F:phosphatase activity"/>
    <property type="evidence" value="ECO:0007669"/>
    <property type="project" value="TreeGrafter"/>
</dbReference>
<name>A0A9X1NUU2_9HYPH</name>